<dbReference type="Proteomes" id="UP000041254">
    <property type="component" value="Unassembled WGS sequence"/>
</dbReference>
<keyword evidence="2" id="KW-1185">Reference proteome</keyword>
<name>A0A0G4F4Q5_VITBC</name>
<dbReference type="VEuPathDB" id="CryptoDB:Vbra_14422"/>
<dbReference type="EMBL" id="CDMY01000375">
    <property type="protein sequence ID" value="CEM07054.1"/>
    <property type="molecule type" value="Genomic_DNA"/>
</dbReference>
<gene>
    <name evidence="1" type="ORF">Vbra_14422</name>
</gene>
<dbReference type="AlphaFoldDB" id="A0A0G4F4Q5"/>
<evidence type="ECO:0000313" key="1">
    <source>
        <dbReference type="EMBL" id="CEM07054.1"/>
    </source>
</evidence>
<protein>
    <submittedName>
        <fullName evidence="1">Uncharacterized protein</fullName>
    </submittedName>
</protein>
<organism evidence="1 2">
    <name type="scientific">Vitrella brassicaformis (strain CCMP3155)</name>
    <dbReference type="NCBI Taxonomy" id="1169540"/>
    <lineage>
        <taxon>Eukaryota</taxon>
        <taxon>Sar</taxon>
        <taxon>Alveolata</taxon>
        <taxon>Colpodellida</taxon>
        <taxon>Vitrellaceae</taxon>
        <taxon>Vitrella</taxon>
    </lineage>
</organism>
<dbReference type="InParanoid" id="A0A0G4F4Q5"/>
<accession>A0A0G4F4Q5</accession>
<evidence type="ECO:0000313" key="2">
    <source>
        <dbReference type="Proteomes" id="UP000041254"/>
    </source>
</evidence>
<dbReference type="OrthoDB" id="447110at2759"/>
<sequence>MALRYGYRLLSSALRSSPCRHTSTAATFHGISSPAPPAATAGLPCAASGLLETIKTSFDGLQSAARLANVSPAVAGEAASSAASAAAAVNGSVGRSELGVSLTDMGRDVVERWVARDGLLWWVGRLMRRTWQPSKWRWYHRHGYWATRKKKLKFDKYCRYRYHEVKGYGRMQAKWWEDKSYYRPLDKHKYTRFW</sequence>
<proteinExistence type="predicted"/>
<reference evidence="1 2" key="1">
    <citation type="submission" date="2014-11" db="EMBL/GenBank/DDBJ databases">
        <authorList>
            <person name="Zhu J."/>
            <person name="Qi W."/>
            <person name="Song R."/>
        </authorList>
    </citation>
    <scope>NUCLEOTIDE SEQUENCE [LARGE SCALE GENOMIC DNA]</scope>
</reference>